<dbReference type="SUPFAM" id="SSF69279">
    <property type="entry name" value="Phage tail proteins"/>
    <property type="match status" value="1"/>
</dbReference>
<protein>
    <submittedName>
        <fullName evidence="1">Uncharacterized protein</fullName>
    </submittedName>
</protein>
<feature type="non-terminal residue" evidence="1">
    <location>
        <position position="49"/>
    </location>
</feature>
<evidence type="ECO:0000313" key="2">
    <source>
        <dbReference type="Proteomes" id="UP000252707"/>
    </source>
</evidence>
<dbReference type="EMBL" id="QPJY01000003">
    <property type="protein sequence ID" value="RCX31118.1"/>
    <property type="molecule type" value="Genomic_DNA"/>
</dbReference>
<sequence>MPLGQSDRNVAITTPLGADVLVLRSMSGTERLGRLFEYELELLSEDHDI</sequence>
<comment type="caution">
    <text evidence="1">The sequence shown here is derived from an EMBL/GenBank/DDBJ whole genome shotgun (WGS) entry which is preliminary data.</text>
</comment>
<evidence type="ECO:0000313" key="1">
    <source>
        <dbReference type="EMBL" id="RCX31118.1"/>
    </source>
</evidence>
<gene>
    <name evidence="1" type="ORF">DFQ59_10382</name>
</gene>
<organism evidence="1 2">
    <name type="scientific">Thioalbus denitrificans</name>
    <dbReference type="NCBI Taxonomy" id="547122"/>
    <lineage>
        <taxon>Bacteria</taxon>
        <taxon>Pseudomonadati</taxon>
        <taxon>Pseudomonadota</taxon>
        <taxon>Gammaproteobacteria</taxon>
        <taxon>Chromatiales</taxon>
        <taxon>Ectothiorhodospiraceae</taxon>
        <taxon>Thioalbus</taxon>
    </lineage>
</organism>
<keyword evidence="2" id="KW-1185">Reference proteome</keyword>
<dbReference type="Proteomes" id="UP000252707">
    <property type="component" value="Unassembled WGS sequence"/>
</dbReference>
<dbReference type="Gene3D" id="2.30.110.50">
    <property type="match status" value="1"/>
</dbReference>
<name>A0A369CD40_9GAMM</name>
<proteinExistence type="predicted"/>
<accession>A0A369CD40</accession>
<reference evidence="1 2" key="1">
    <citation type="submission" date="2018-07" db="EMBL/GenBank/DDBJ databases">
        <title>Genomic Encyclopedia of Type Strains, Phase IV (KMG-IV): sequencing the most valuable type-strain genomes for metagenomic binning, comparative biology and taxonomic classification.</title>
        <authorList>
            <person name="Goeker M."/>
        </authorList>
    </citation>
    <scope>NUCLEOTIDE SEQUENCE [LARGE SCALE GENOMIC DNA]</scope>
    <source>
        <strain evidence="1 2">DSM 26407</strain>
    </source>
</reference>
<dbReference type="AlphaFoldDB" id="A0A369CD40"/>